<dbReference type="SMART" id="SM00267">
    <property type="entry name" value="GGDEF"/>
    <property type="match status" value="1"/>
</dbReference>
<reference evidence="5 6" key="1">
    <citation type="submission" date="2019-12" db="EMBL/GenBank/DDBJ databases">
        <title>Genomic-based taxomic classification of the family Erythrobacteraceae.</title>
        <authorList>
            <person name="Xu L."/>
        </authorList>
    </citation>
    <scope>NUCLEOTIDE SEQUENCE [LARGE SCALE GENOMIC DNA]</scope>
    <source>
        <strain evidence="5 6">H32</strain>
    </source>
</reference>
<feature type="transmembrane region" description="Helical" evidence="3">
    <location>
        <begin position="114"/>
        <end position="134"/>
    </location>
</feature>
<feature type="transmembrane region" description="Helical" evidence="3">
    <location>
        <begin position="6"/>
        <end position="25"/>
    </location>
</feature>
<sequence length="402" mass="43580">MDVNTLFWVNAIVMLVMAFGFLAAWARRRGEACWPAWIAANLVLASALVLYIFVPRIAPDWAVLPNALLVLGFGLRWRAARLFSASPTTWIAVWAPASFAALLFAPPLSLGAGTVFAAINLILATQAGVIAGQFWRAREPGSLSSYGLAAAYAIMAASFVSRVIEGLAFLDSFTTYLPLDGTLPSHLVVAVIHTSASGVFALSIAYERTTVQMRDERDSAQKRAQNYSRLAQRDDLTGLMNRRAIESRFSELVADGFCAMAVLDLDHFKRVNDRHGHALGDAALCATARALAPDDDCLAVRMGGEEFVLLLRGAHARERAESRRQAIPRRIAADVPGLHGIVTASMGLMELPRGLTGIAFSDLYSATDRLLYEAKNGGRNRLVSEKLSLFHEPPRRAGTVAA</sequence>
<feature type="transmembrane region" description="Helical" evidence="3">
    <location>
        <begin position="32"/>
        <end position="54"/>
    </location>
</feature>
<dbReference type="Gene3D" id="3.30.70.270">
    <property type="match status" value="1"/>
</dbReference>
<feature type="transmembrane region" description="Helical" evidence="3">
    <location>
        <begin position="60"/>
        <end position="77"/>
    </location>
</feature>
<dbReference type="Pfam" id="PF00990">
    <property type="entry name" value="GGDEF"/>
    <property type="match status" value="1"/>
</dbReference>
<keyword evidence="6" id="KW-1185">Reference proteome</keyword>
<comment type="catalytic activity">
    <reaction evidence="2">
        <text>2 GTP = 3',3'-c-di-GMP + 2 diphosphate</text>
        <dbReference type="Rhea" id="RHEA:24898"/>
        <dbReference type="ChEBI" id="CHEBI:33019"/>
        <dbReference type="ChEBI" id="CHEBI:37565"/>
        <dbReference type="ChEBI" id="CHEBI:58805"/>
        <dbReference type="EC" id="2.7.7.65"/>
    </reaction>
</comment>
<dbReference type="InterPro" id="IPR000160">
    <property type="entry name" value="GGDEF_dom"/>
</dbReference>
<feature type="domain" description="GGDEF" evidence="4">
    <location>
        <begin position="256"/>
        <end position="387"/>
    </location>
</feature>
<proteinExistence type="predicted"/>
<dbReference type="EC" id="2.7.7.65" evidence="1"/>
<keyword evidence="3" id="KW-0472">Membrane</keyword>
<dbReference type="PANTHER" id="PTHR45138:SF9">
    <property type="entry name" value="DIGUANYLATE CYCLASE DGCM-RELATED"/>
    <property type="match status" value="1"/>
</dbReference>
<evidence type="ECO:0000256" key="1">
    <source>
        <dbReference type="ARBA" id="ARBA00012528"/>
    </source>
</evidence>
<protein>
    <recommendedName>
        <fullName evidence="1">diguanylate cyclase</fullName>
        <ecNumber evidence="1">2.7.7.65</ecNumber>
    </recommendedName>
</protein>
<dbReference type="Proteomes" id="UP000444401">
    <property type="component" value="Unassembled WGS sequence"/>
</dbReference>
<dbReference type="PANTHER" id="PTHR45138">
    <property type="entry name" value="REGULATORY COMPONENTS OF SENSORY TRANSDUCTION SYSTEM"/>
    <property type="match status" value="1"/>
</dbReference>
<dbReference type="CDD" id="cd01949">
    <property type="entry name" value="GGDEF"/>
    <property type="match status" value="1"/>
</dbReference>
<dbReference type="EMBL" id="WTYO01000001">
    <property type="protein sequence ID" value="MXO67588.1"/>
    <property type="molecule type" value="Genomic_DNA"/>
</dbReference>
<dbReference type="InterPro" id="IPR050469">
    <property type="entry name" value="Diguanylate_Cyclase"/>
</dbReference>
<feature type="transmembrane region" description="Helical" evidence="3">
    <location>
        <begin position="89"/>
        <end position="108"/>
    </location>
</feature>
<dbReference type="SUPFAM" id="SSF55073">
    <property type="entry name" value="Nucleotide cyclase"/>
    <property type="match status" value="1"/>
</dbReference>
<evidence type="ECO:0000259" key="4">
    <source>
        <dbReference type="PROSITE" id="PS50887"/>
    </source>
</evidence>
<comment type="caution">
    <text evidence="5">The sequence shown here is derived from an EMBL/GenBank/DDBJ whole genome shotgun (WGS) entry which is preliminary data.</text>
</comment>
<evidence type="ECO:0000256" key="2">
    <source>
        <dbReference type="ARBA" id="ARBA00034247"/>
    </source>
</evidence>
<dbReference type="InterPro" id="IPR029787">
    <property type="entry name" value="Nucleotide_cyclase"/>
</dbReference>
<dbReference type="RefSeq" id="WP_160732227.1">
    <property type="nucleotide sequence ID" value="NZ_WTYO01000001.1"/>
</dbReference>
<keyword evidence="3" id="KW-0812">Transmembrane</keyword>
<feature type="transmembrane region" description="Helical" evidence="3">
    <location>
        <begin position="184"/>
        <end position="206"/>
    </location>
</feature>
<feature type="transmembrane region" description="Helical" evidence="3">
    <location>
        <begin position="146"/>
        <end position="164"/>
    </location>
</feature>
<dbReference type="InterPro" id="IPR043128">
    <property type="entry name" value="Rev_trsase/Diguanyl_cyclase"/>
</dbReference>
<dbReference type="NCBIfam" id="TIGR00254">
    <property type="entry name" value="GGDEF"/>
    <property type="match status" value="1"/>
</dbReference>
<accession>A0ABW9UUW7</accession>
<evidence type="ECO:0000256" key="3">
    <source>
        <dbReference type="SAM" id="Phobius"/>
    </source>
</evidence>
<gene>
    <name evidence="5" type="ORF">GRI72_01920</name>
</gene>
<name>A0ABW9UUW7_9SPHN</name>
<organism evidence="5 6">
    <name type="scientific">Pelagerythrobacter marinus</name>
    <dbReference type="NCBI Taxonomy" id="538382"/>
    <lineage>
        <taxon>Bacteria</taxon>
        <taxon>Pseudomonadati</taxon>
        <taxon>Pseudomonadota</taxon>
        <taxon>Alphaproteobacteria</taxon>
        <taxon>Sphingomonadales</taxon>
        <taxon>Erythrobacteraceae</taxon>
        <taxon>Pelagerythrobacter</taxon>
    </lineage>
</organism>
<evidence type="ECO:0000313" key="6">
    <source>
        <dbReference type="Proteomes" id="UP000444401"/>
    </source>
</evidence>
<keyword evidence="3" id="KW-1133">Transmembrane helix</keyword>
<dbReference type="PROSITE" id="PS50887">
    <property type="entry name" value="GGDEF"/>
    <property type="match status" value="1"/>
</dbReference>
<evidence type="ECO:0000313" key="5">
    <source>
        <dbReference type="EMBL" id="MXO67588.1"/>
    </source>
</evidence>